<gene>
    <name evidence="1" type="ORF">BJ138DRAFT_1166774</name>
</gene>
<accession>A0ACB7ZU28</accession>
<evidence type="ECO:0000313" key="2">
    <source>
        <dbReference type="Proteomes" id="UP000790377"/>
    </source>
</evidence>
<dbReference type="Proteomes" id="UP000790377">
    <property type="component" value="Unassembled WGS sequence"/>
</dbReference>
<proteinExistence type="predicted"/>
<dbReference type="EMBL" id="MU268524">
    <property type="protein sequence ID" value="KAH7904313.1"/>
    <property type="molecule type" value="Genomic_DNA"/>
</dbReference>
<comment type="caution">
    <text evidence="1">The sequence shown here is derived from an EMBL/GenBank/DDBJ whole genome shotgun (WGS) entry which is preliminary data.</text>
</comment>
<organism evidence="1 2">
    <name type="scientific">Hygrophoropsis aurantiaca</name>
    <dbReference type="NCBI Taxonomy" id="72124"/>
    <lineage>
        <taxon>Eukaryota</taxon>
        <taxon>Fungi</taxon>
        <taxon>Dikarya</taxon>
        <taxon>Basidiomycota</taxon>
        <taxon>Agaricomycotina</taxon>
        <taxon>Agaricomycetes</taxon>
        <taxon>Agaricomycetidae</taxon>
        <taxon>Boletales</taxon>
        <taxon>Coniophorineae</taxon>
        <taxon>Hygrophoropsidaceae</taxon>
        <taxon>Hygrophoropsis</taxon>
    </lineage>
</organism>
<evidence type="ECO:0000313" key="1">
    <source>
        <dbReference type="EMBL" id="KAH7904313.1"/>
    </source>
</evidence>
<reference evidence="1" key="1">
    <citation type="journal article" date="2021" name="New Phytol.">
        <title>Evolutionary innovations through gain and loss of genes in the ectomycorrhizal Boletales.</title>
        <authorList>
            <person name="Wu G."/>
            <person name="Miyauchi S."/>
            <person name="Morin E."/>
            <person name="Kuo A."/>
            <person name="Drula E."/>
            <person name="Varga T."/>
            <person name="Kohler A."/>
            <person name="Feng B."/>
            <person name="Cao Y."/>
            <person name="Lipzen A."/>
            <person name="Daum C."/>
            <person name="Hundley H."/>
            <person name="Pangilinan J."/>
            <person name="Johnson J."/>
            <person name="Barry K."/>
            <person name="LaButti K."/>
            <person name="Ng V."/>
            <person name="Ahrendt S."/>
            <person name="Min B."/>
            <person name="Choi I.G."/>
            <person name="Park H."/>
            <person name="Plett J.M."/>
            <person name="Magnuson J."/>
            <person name="Spatafora J.W."/>
            <person name="Nagy L.G."/>
            <person name="Henrissat B."/>
            <person name="Grigoriev I.V."/>
            <person name="Yang Z.L."/>
            <person name="Xu J."/>
            <person name="Martin F.M."/>
        </authorList>
    </citation>
    <scope>NUCLEOTIDE SEQUENCE</scope>
    <source>
        <strain evidence="1">ATCC 28755</strain>
    </source>
</reference>
<sequence length="70" mass="7855">MHAAIIPVLSKLLLSYLSKARGSSPGRGIGPQVGGEWGWSANNRSHSYSYLYPFRRSQFAKQCVQALRFR</sequence>
<name>A0ACB7ZU28_9AGAM</name>
<keyword evidence="2" id="KW-1185">Reference proteome</keyword>
<protein>
    <submittedName>
        <fullName evidence="1">Uncharacterized protein</fullName>
    </submittedName>
</protein>